<evidence type="ECO:0000259" key="2">
    <source>
        <dbReference type="PROSITE" id="PS50887"/>
    </source>
</evidence>
<evidence type="ECO:0000313" key="3">
    <source>
        <dbReference type="EMBL" id="MBM9478086.1"/>
    </source>
</evidence>
<feature type="domain" description="EAL" evidence="1">
    <location>
        <begin position="336"/>
        <end position="592"/>
    </location>
</feature>
<dbReference type="Gene3D" id="3.30.70.270">
    <property type="match status" value="1"/>
</dbReference>
<name>A0A938YI26_9ACTN</name>
<dbReference type="Pfam" id="PF00563">
    <property type="entry name" value="EAL"/>
    <property type="match status" value="1"/>
</dbReference>
<dbReference type="InterPro" id="IPR003018">
    <property type="entry name" value="GAF"/>
</dbReference>
<dbReference type="Pfam" id="PF01590">
    <property type="entry name" value="GAF"/>
    <property type="match status" value="1"/>
</dbReference>
<dbReference type="Gene3D" id="3.20.20.450">
    <property type="entry name" value="EAL domain"/>
    <property type="match status" value="1"/>
</dbReference>
<dbReference type="SMART" id="SM00267">
    <property type="entry name" value="GGDEF"/>
    <property type="match status" value="1"/>
</dbReference>
<dbReference type="Pfam" id="PF00990">
    <property type="entry name" value="GGDEF"/>
    <property type="match status" value="1"/>
</dbReference>
<dbReference type="SMART" id="SM00065">
    <property type="entry name" value="GAF"/>
    <property type="match status" value="1"/>
</dbReference>
<proteinExistence type="predicted"/>
<organism evidence="3 4">
    <name type="scientific">Nakamurella flavida</name>
    <dbReference type="NCBI Taxonomy" id="363630"/>
    <lineage>
        <taxon>Bacteria</taxon>
        <taxon>Bacillati</taxon>
        <taxon>Actinomycetota</taxon>
        <taxon>Actinomycetes</taxon>
        <taxon>Nakamurellales</taxon>
        <taxon>Nakamurellaceae</taxon>
        <taxon>Nakamurella</taxon>
    </lineage>
</organism>
<accession>A0A938YI26</accession>
<dbReference type="SUPFAM" id="SSF141868">
    <property type="entry name" value="EAL domain-like"/>
    <property type="match status" value="1"/>
</dbReference>
<comment type="caution">
    <text evidence="3">The sequence shown here is derived from an EMBL/GenBank/DDBJ whole genome shotgun (WGS) entry which is preliminary data.</text>
</comment>
<dbReference type="InterPro" id="IPR029787">
    <property type="entry name" value="Nucleotide_cyclase"/>
</dbReference>
<reference evidence="3" key="1">
    <citation type="submission" date="2021-01" db="EMBL/GenBank/DDBJ databases">
        <title>KCTC 19127 draft genome.</title>
        <authorList>
            <person name="An D."/>
        </authorList>
    </citation>
    <scope>NUCLEOTIDE SEQUENCE</scope>
    <source>
        <strain evidence="3">KCTC 19127</strain>
    </source>
</reference>
<sequence>MGITAASLHDASQRLLHQLVDYFEVDVSFLRRNDHDLGATILVAEWPPRQEDPADDPLAVVHFATADPTFAALATLSSVLVVRPSPESDEYQERIRQASGIPAVSLATVPLRDHEITTGTLGFVKYGDRAWATEEINALRAVAALLAQLQARVRAEERLRHMAYHDELTGLATRRALTDHLAERLTADAPGPVPLIVIDVDRLKALNSFLGYAAGDRFLATLADRLRSVSPPDHVLGRLGGDEFVAIMGGRGGHPPTVEDALAYAETLRRAAGEPIQVGGEEICRAVSIGLAFGDPGGTVSELMNQADQAMLQAKSHGGNEVVVFTDEMRRQNELRTDVELHLVTAVRNGDLLLHYQPEIDLLTGTITAVEALVRWPHPTLGLLPPGVFIDVVETTNLAGELGRWVLRTGCRQLRAWHALDPDGPPLGLSVNVTPAELITRDFASTVAGILTDTDLDGRHLTLEITETAIVRDTRQALSTLRDLKDIGVKVAIDDFGTGYSSLAQLKALPVDGLKIDRGFVHSLGQDAGDLAIVRAIVALADSFGLAVVAEGVETELAARTLVDLGCTRAQGYLYAKPCGAAELETMLAMQRFAGR</sequence>
<dbReference type="PROSITE" id="PS50887">
    <property type="entry name" value="GGDEF"/>
    <property type="match status" value="1"/>
</dbReference>
<dbReference type="PANTHER" id="PTHR44757:SF2">
    <property type="entry name" value="BIOFILM ARCHITECTURE MAINTENANCE PROTEIN MBAA"/>
    <property type="match status" value="1"/>
</dbReference>
<dbReference type="InterPro" id="IPR000160">
    <property type="entry name" value="GGDEF_dom"/>
</dbReference>
<dbReference type="CDD" id="cd01948">
    <property type="entry name" value="EAL"/>
    <property type="match status" value="1"/>
</dbReference>
<dbReference type="NCBIfam" id="TIGR00254">
    <property type="entry name" value="GGDEF"/>
    <property type="match status" value="1"/>
</dbReference>
<dbReference type="CDD" id="cd01949">
    <property type="entry name" value="GGDEF"/>
    <property type="match status" value="1"/>
</dbReference>
<keyword evidence="4" id="KW-1185">Reference proteome</keyword>
<dbReference type="SUPFAM" id="SSF55073">
    <property type="entry name" value="Nucleotide cyclase"/>
    <property type="match status" value="1"/>
</dbReference>
<feature type="domain" description="GGDEF" evidence="2">
    <location>
        <begin position="191"/>
        <end position="327"/>
    </location>
</feature>
<dbReference type="EMBL" id="JAERWL010000015">
    <property type="protein sequence ID" value="MBM9478086.1"/>
    <property type="molecule type" value="Genomic_DNA"/>
</dbReference>
<gene>
    <name evidence="3" type="ORF">JL107_16680</name>
</gene>
<dbReference type="SMART" id="SM00052">
    <property type="entry name" value="EAL"/>
    <property type="match status" value="1"/>
</dbReference>
<dbReference type="Gene3D" id="3.30.450.40">
    <property type="match status" value="1"/>
</dbReference>
<dbReference type="PANTHER" id="PTHR44757">
    <property type="entry name" value="DIGUANYLATE CYCLASE DGCP"/>
    <property type="match status" value="1"/>
</dbReference>
<dbReference type="InterPro" id="IPR001633">
    <property type="entry name" value="EAL_dom"/>
</dbReference>
<dbReference type="PROSITE" id="PS50883">
    <property type="entry name" value="EAL"/>
    <property type="match status" value="1"/>
</dbReference>
<evidence type="ECO:0000313" key="4">
    <source>
        <dbReference type="Proteomes" id="UP000663801"/>
    </source>
</evidence>
<protein>
    <submittedName>
        <fullName evidence="3">GGDEF domain-containing protein</fullName>
    </submittedName>
</protein>
<dbReference type="Proteomes" id="UP000663801">
    <property type="component" value="Unassembled WGS sequence"/>
</dbReference>
<evidence type="ECO:0000259" key="1">
    <source>
        <dbReference type="PROSITE" id="PS50883"/>
    </source>
</evidence>
<dbReference type="InterPro" id="IPR029016">
    <property type="entry name" value="GAF-like_dom_sf"/>
</dbReference>
<dbReference type="InterPro" id="IPR043128">
    <property type="entry name" value="Rev_trsase/Diguanyl_cyclase"/>
</dbReference>
<dbReference type="InterPro" id="IPR052155">
    <property type="entry name" value="Biofilm_reg_signaling"/>
</dbReference>
<dbReference type="AlphaFoldDB" id="A0A938YI26"/>
<dbReference type="InterPro" id="IPR035919">
    <property type="entry name" value="EAL_sf"/>
</dbReference>
<dbReference type="SUPFAM" id="SSF55781">
    <property type="entry name" value="GAF domain-like"/>
    <property type="match status" value="1"/>
</dbReference>